<feature type="domain" description="Flavodoxin-like" evidence="5">
    <location>
        <begin position="80"/>
        <end position="219"/>
    </location>
</feature>
<dbReference type="PANTHER" id="PTHR19384:SF128">
    <property type="entry name" value="NADPH OXIDOREDUCTASE A"/>
    <property type="match status" value="1"/>
</dbReference>
<evidence type="ECO:0000256" key="2">
    <source>
        <dbReference type="ARBA" id="ARBA00022630"/>
    </source>
</evidence>
<dbReference type="NCBIfam" id="NF006531">
    <property type="entry name" value="PRK09004.1"/>
    <property type="match status" value="1"/>
</dbReference>
<dbReference type="SUPFAM" id="SSF52218">
    <property type="entry name" value="Flavoproteins"/>
    <property type="match status" value="1"/>
</dbReference>
<evidence type="ECO:0000313" key="6">
    <source>
        <dbReference type="EMBL" id="CCO91982.1"/>
    </source>
</evidence>
<organism evidence="6 7">
    <name type="scientific">Erwinia amylovora NBRC 12687 = CFBP 1232</name>
    <dbReference type="NCBI Taxonomy" id="1219359"/>
    <lineage>
        <taxon>Bacteria</taxon>
        <taxon>Pseudomonadati</taxon>
        <taxon>Pseudomonadota</taxon>
        <taxon>Gammaproteobacteria</taxon>
        <taxon>Enterobacterales</taxon>
        <taxon>Erwiniaceae</taxon>
        <taxon>Erwinia</taxon>
    </lineage>
</organism>
<dbReference type="GO" id="GO:0050660">
    <property type="term" value="F:flavin adenine dinucleotide binding"/>
    <property type="evidence" value="ECO:0007669"/>
    <property type="project" value="TreeGrafter"/>
</dbReference>
<proteinExistence type="predicted"/>
<accession>A0A830ZY06</accession>
<keyword evidence="2" id="KW-0285">Flavoprotein</keyword>
<dbReference type="PROSITE" id="PS50902">
    <property type="entry name" value="FLAVODOXIN_LIKE"/>
    <property type="match status" value="1"/>
</dbReference>
<name>A0A830ZY06_ERWAM</name>
<dbReference type="AlphaFoldDB" id="A0A830ZY06"/>
<dbReference type="Proteomes" id="UP000013111">
    <property type="component" value="Unassembled WGS sequence"/>
</dbReference>
<dbReference type="GO" id="GO:0005829">
    <property type="term" value="C:cytosol"/>
    <property type="evidence" value="ECO:0007669"/>
    <property type="project" value="TreeGrafter"/>
</dbReference>
<dbReference type="InterPro" id="IPR029039">
    <property type="entry name" value="Flavoprotein-like_sf"/>
</dbReference>
<evidence type="ECO:0000256" key="1">
    <source>
        <dbReference type="ARBA" id="ARBA00001917"/>
    </source>
</evidence>
<evidence type="ECO:0000256" key="4">
    <source>
        <dbReference type="ARBA" id="ARBA00022982"/>
    </source>
</evidence>
<dbReference type="InterPro" id="IPR008254">
    <property type="entry name" value="Flavodoxin/NO_synth"/>
</dbReference>
<keyword evidence="3" id="KW-0288">FMN</keyword>
<comment type="cofactor">
    <cofactor evidence="1">
        <name>FMN</name>
        <dbReference type="ChEBI" id="CHEBI:58210"/>
    </cofactor>
</comment>
<keyword evidence="6" id="KW-0560">Oxidoreductase</keyword>
<evidence type="ECO:0000259" key="5">
    <source>
        <dbReference type="PROSITE" id="PS50902"/>
    </source>
</evidence>
<sequence>MKLSTANPSRFCKSGTALRLRQVLLNPFTDSLAINMAMITMASKANEIKKYPYLPTGRSQPDHSVQCPPLSHWDQIMADITLISGSTLGSSEYVADHLDEQLSEAGHNTTTLHGPELAELKLEGIWIIVTSTHGAGELPDNIQPLFDAIKEQQPDLSQLRYGAVGLGNREYDLFCGAVRQFDQLLTSLGAQRIGERLEIDVLEHEIPEDPAGEWLETWKTLI</sequence>
<dbReference type="Gene3D" id="3.40.50.360">
    <property type="match status" value="1"/>
</dbReference>
<dbReference type="GO" id="GO:0004783">
    <property type="term" value="F:sulfite reductase (NADPH) activity"/>
    <property type="evidence" value="ECO:0007669"/>
    <property type="project" value="UniProtKB-EC"/>
</dbReference>
<reference evidence="6 7" key="2">
    <citation type="submission" date="2013-04" db="EMBL/GenBank/DDBJ databases">
        <title>Comparative genomics of 12 strains of Erwinia amylovora identifies a pan-genome with a large conserved core and provides insights into host specificity.</title>
        <authorList>
            <person name="Mann R.A."/>
            <person name="Smits T.H.M."/>
            <person name="Buehlmann A."/>
            <person name="Blom J."/>
            <person name="Goesmann A."/>
            <person name="Frey J.E."/>
            <person name="Plummer K.M."/>
            <person name="Beer S.V."/>
            <person name="Luck J."/>
            <person name="Duffy B."/>
            <person name="Rodoni B."/>
        </authorList>
    </citation>
    <scope>NUCLEOTIDE SEQUENCE [LARGE SCALE GENOMIC DNA]</scope>
    <source>
        <strain evidence="7">CFBP 1232</strain>
    </source>
</reference>
<keyword evidence="4" id="KW-0249">Electron transport</keyword>
<dbReference type="PRINTS" id="PR00369">
    <property type="entry name" value="FLAVODOXIN"/>
</dbReference>
<dbReference type="InterPro" id="IPR001094">
    <property type="entry name" value="Flavdoxin-like"/>
</dbReference>
<dbReference type="EC" id="1.8.1.2" evidence="6"/>
<dbReference type="Pfam" id="PF00258">
    <property type="entry name" value="Flavodoxin_1"/>
    <property type="match status" value="1"/>
</dbReference>
<dbReference type="EMBL" id="CAPB01000001">
    <property type="protein sequence ID" value="CCO91982.1"/>
    <property type="molecule type" value="Genomic_DNA"/>
</dbReference>
<reference evidence="6 7" key="1">
    <citation type="submission" date="2012-11" db="EMBL/GenBank/DDBJ databases">
        <authorList>
            <person name="Linke B."/>
        </authorList>
    </citation>
    <scope>NUCLEOTIDE SEQUENCE [LARGE SCALE GENOMIC DNA]</scope>
    <source>
        <strain evidence="7">CFBP 1232</strain>
    </source>
</reference>
<gene>
    <name evidence="6" type="primary">mioC</name>
    <name evidence="6" type="ORF">BN437_0001</name>
</gene>
<keyword evidence="4" id="KW-0813">Transport</keyword>
<protein>
    <submittedName>
        <fullName evidence="6">MioC protein</fullName>
        <ecNumber evidence="6">1.8.1.2</ecNumber>
    </submittedName>
</protein>
<dbReference type="PANTHER" id="PTHR19384">
    <property type="entry name" value="NITRIC OXIDE SYNTHASE-RELATED"/>
    <property type="match status" value="1"/>
</dbReference>
<comment type="caution">
    <text evidence="6">The sequence shown here is derived from an EMBL/GenBank/DDBJ whole genome shotgun (WGS) entry which is preliminary data.</text>
</comment>
<evidence type="ECO:0000256" key="3">
    <source>
        <dbReference type="ARBA" id="ARBA00022643"/>
    </source>
</evidence>
<evidence type="ECO:0000313" key="7">
    <source>
        <dbReference type="Proteomes" id="UP000013111"/>
    </source>
</evidence>
<dbReference type="GO" id="GO:0010181">
    <property type="term" value="F:FMN binding"/>
    <property type="evidence" value="ECO:0007669"/>
    <property type="project" value="InterPro"/>
</dbReference>